<comment type="caution">
    <text evidence="1">The sequence shown here is derived from an EMBL/GenBank/DDBJ whole genome shotgun (WGS) entry which is preliminary data.</text>
</comment>
<gene>
    <name evidence="1" type="ORF">GOODEAATRI_011237</name>
</gene>
<evidence type="ECO:0000313" key="1">
    <source>
        <dbReference type="EMBL" id="MEQ2168128.1"/>
    </source>
</evidence>
<proteinExistence type="predicted"/>
<accession>A0ABV0N9P9</accession>
<reference evidence="1 2" key="1">
    <citation type="submission" date="2021-06" db="EMBL/GenBank/DDBJ databases">
        <authorList>
            <person name="Palmer J.M."/>
        </authorList>
    </citation>
    <scope>NUCLEOTIDE SEQUENCE [LARGE SCALE GENOMIC DNA]</scope>
    <source>
        <strain evidence="1 2">GA_2019</strain>
        <tissue evidence="1">Muscle</tissue>
    </source>
</reference>
<name>A0ABV0N9P9_9TELE</name>
<protein>
    <submittedName>
        <fullName evidence="1">Uncharacterized protein</fullName>
    </submittedName>
</protein>
<organism evidence="1 2">
    <name type="scientific">Goodea atripinnis</name>
    <dbReference type="NCBI Taxonomy" id="208336"/>
    <lineage>
        <taxon>Eukaryota</taxon>
        <taxon>Metazoa</taxon>
        <taxon>Chordata</taxon>
        <taxon>Craniata</taxon>
        <taxon>Vertebrata</taxon>
        <taxon>Euteleostomi</taxon>
        <taxon>Actinopterygii</taxon>
        <taxon>Neopterygii</taxon>
        <taxon>Teleostei</taxon>
        <taxon>Neoteleostei</taxon>
        <taxon>Acanthomorphata</taxon>
        <taxon>Ovalentaria</taxon>
        <taxon>Atherinomorphae</taxon>
        <taxon>Cyprinodontiformes</taxon>
        <taxon>Goodeidae</taxon>
        <taxon>Goodea</taxon>
    </lineage>
</organism>
<dbReference type="EMBL" id="JAHRIO010030669">
    <property type="protein sequence ID" value="MEQ2168128.1"/>
    <property type="molecule type" value="Genomic_DNA"/>
</dbReference>
<sequence>METEREADMADLLHTPSPGAHVLKIMKQNITMEGLLEAIQARHLRFDTQGKKMGEMNTKYTQNTVMISSLAKAPQVIVTKDCKEKITALALKVSVLRKKFMSSKLTRET</sequence>
<evidence type="ECO:0000313" key="2">
    <source>
        <dbReference type="Proteomes" id="UP001476798"/>
    </source>
</evidence>
<keyword evidence="2" id="KW-1185">Reference proteome</keyword>
<dbReference type="Proteomes" id="UP001476798">
    <property type="component" value="Unassembled WGS sequence"/>
</dbReference>